<keyword evidence="3 6" id="KW-0812">Transmembrane</keyword>
<dbReference type="PIRSF" id="PIRSF005225">
    <property type="entry name" value="LAG1_LAC1"/>
    <property type="match status" value="1"/>
</dbReference>
<dbReference type="InterPro" id="IPR016439">
    <property type="entry name" value="Lag1/Lac1-like"/>
</dbReference>
<organism evidence="9">
    <name type="scientific">Petromyces alliaceus</name>
    <name type="common">Aspergillus alliaceus</name>
    <dbReference type="NCBI Taxonomy" id="209559"/>
    <lineage>
        <taxon>Eukaryota</taxon>
        <taxon>Fungi</taxon>
        <taxon>Dikarya</taxon>
        <taxon>Ascomycota</taxon>
        <taxon>Pezizomycotina</taxon>
        <taxon>Eurotiomycetes</taxon>
        <taxon>Eurotiomycetidae</taxon>
        <taxon>Eurotiales</taxon>
        <taxon>Aspergillaceae</taxon>
        <taxon>Aspergillus</taxon>
        <taxon>Aspergillus subgen. Circumdati</taxon>
    </lineage>
</organism>
<evidence type="ECO:0000313" key="9">
    <source>
        <dbReference type="EMBL" id="KAE8391412.1"/>
    </source>
</evidence>
<dbReference type="SMART" id="SM00724">
    <property type="entry name" value="TLC"/>
    <property type="match status" value="1"/>
</dbReference>
<evidence type="ECO:0000256" key="2">
    <source>
        <dbReference type="ARBA" id="ARBA00009808"/>
    </source>
</evidence>
<dbReference type="PANTHER" id="PTHR12560:SF0">
    <property type="entry name" value="LD18904P"/>
    <property type="match status" value="1"/>
</dbReference>
<keyword evidence="4 7" id="KW-1133">Transmembrane helix</keyword>
<dbReference type="PROSITE" id="PS50922">
    <property type="entry name" value="TLC"/>
    <property type="match status" value="1"/>
</dbReference>
<accession>A0A5N7CB90</accession>
<feature type="transmembrane region" description="Helical" evidence="7">
    <location>
        <begin position="43"/>
        <end position="60"/>
    </location>
</feature>
<protein>
    <submittedName>
        <fullName evidence="9">Longevity-assurance protein</fullName>
    </submittedName>
</protein>
<comment type="similarity">
    <text evidence="2">Belongs to the sphingosine N-acyltransferase family.</text>
</comment>
<evidence type="ECO:0000256" key="7">
    <source>
        <dbReference type="SAM" id="Phobius"/>
    </source>
</evidence>
<keyword evidence="5 6" id="KW-0472">Membrane</keyword>
<gene>
    <name evidence="9" type="ORF">BDV23DRAFT_171602</name>
</gene>
<comment type="subcellular location">
    <subcellularLocation>
        <location evidence="1">Membrane</location>
        <topology evidence="1">Multi-pass membrane protein</topology>
    </subcellularLocation>
</comment>
<evidence type="ECO:0000256" key="3">
    <source>
        <dbReference type="ARBA" id="ARBA00022692"/>
    </source>
</evidence>
<feature type="transmembrane region" description="Helical" evidence="7">
    <location>
        <begin position="251"/>
        <end position="272"/>
    </location>
</feature>
<dbReference type="GO" id="GO:0050291">
    <property type="term" value="F:sphingosine N-acyltransferase activity"/>
    <property type="evidence" value="ECO:0007669"/>
    <property type="project" value="InterPro"/>
</dbReference>
<dbReference type="EMBL" id="ML735245">
    <property type="protein sequence ID" value="KAE8391412.1"/>
    <property type="molecule type" value="Genomic_DNA"/>
</dbReference>
<evidence type="ECO:0000256" key="4">
    <source>
        <dbReference type="ARBA" id="ARBA00022989"/>
    </source>
</evidence>
<dbReference type="Proteomes" id="UP000326877">
    <property type="component" value="Unassembled WGS sequence"/>
</dbReference>
<dbReference type="GO" id="GO:0046513">
    <property type="term" value="P:ceramide biosynthetic process"/>
    <property type="evidence" value="ECO:0007669"/>
    <property type="project" value="InterPro"/>
</dbReference>
<dbReference type="InterPro" id="IPR006634">
    <property type="entry name" value="TLC-dom"/>
</dbReference>
<proteinExistence type="inferred from homology"/>
<evidence type="ECO:0000256" key="5">
    <source>
        <dbReference type="ARBA" id="ARBA00023136"/>
    </source>
</evidence>
<reference evidence="9" key="1">
    <citation type="submission" date="2019-04" db="EMBL/GenBank/DDBJ databases">
        <title>Friends and foes A comparative genomics studyof 23 Aspergillus species from section Flavi.</title>
        <authorList>
            <consortium name="DOE Joint Genome Institute"/>
            <person name="Kjaerbolling I."/>
            <person name="Vesth T."/>
            <person name="Frisvad J.C."/>
            <person name="Nybo J.L."/>
            <person name="Theobald S."/>
            <person name="Kildgaard S."/>
            <person name="Isbrandt T."/>
            <person name="Kuo A."/>
            <person name="Sato A."/>
            <person name="Lyhne E.K."/>
            <person name="Kogle M.E."/>
            <person name="Wiebenga A."/>
            <person name="Kun R.S."/>
            <person name="Lubbers R.J."/>
            <person name="Makela M.R."/>
            <person name="Barry K."/>
            <person name="Chovatia M."/>
            <person name="Clum A."/>
            <person name="Daum C."/>
            <person name="Haridas S."/>
            <person name="He G."/>
            <person name="LaButti K."/>
            <person name="Lipzen A."/>
            <person name="Mondo S."/>
            <person name="Riley R."/>
            <person name="Salamov A."/>
            <person name="Simmons B.A."/>
            <person name="Magnuson J.K."/>
            <person name="Henrissat B."/>
            <person name="Mortensen U.H."/>
            <person name="Larsen T.O."/>
            <person name="Devries R.P."/>
            <person name="Grigoriev I.V."/>
            <person name="Machida M."/>
            <person name="Baker S.E."/>
            <person name="Andersen M.R."/>
        </authorList>
    </citation>
    <scope>NUCLEOTIDE SEQUENCE [LARGE SCALE GENOMIC DNA]</scope>
    <source>
        <strain evidence="9">IBT 14317</strain>
    </source>
</reference>
<dbReference type="GO" id="GO:0016020">
    <property type="term" value="C:membrane"/>
    <property type="evidence" value="ECO:0007669"/>
    <property type="project" value="UniProtKB-SubCell"/>
</dbReference>
<evidence type="ECO:0000259" key="8">
    <source>
        <dbReference type="PROSITE" id="PS50922"/>
    </source>
</evidence>
<feature type="transmembrane region" description="Helical" evidence="7">
    <location>
        <begin position="334"/>
        <end position="361"/>
    </location>
</feature>
<dbReference type="PANTHER" id="PTHR12560">
    <property type="entry name" value="LONGEVITY ASSURANCE FACTOR 1 LAG1"/>
    <property type="match status" value="1"/>
</dbReference>
<evidence type="ECO:0000256" key="6">
    <source>
        <dbReference type="PROSITE-ProRule" id="PRU00205"/>
    </source>
</evidence>
<feature type="transmembrane region" description="Helical" evidence="7">
    <location>
        <begin position="178"/>
        <end position="196"/>
    </location>
</feature>
<dbReference type="Pfam" id="PF03798">
    <property type="entry name" value="TRAM_LAG1_CLN8"/>
    <property type="match status" value="1"/>
</dbReference>
<dbReference type="OrthoDB" id="537032at2759"/>
<sequence length="424" mass="49879">MKIVVVARSGSREVKIQTLPKGSKLREDDFMKCVAHWLLQKQIVLSFQLITILLLMDLWVPSLRPYMSKFFTLSYYNHSSEKYGMGYNDFYFIAFSIILLTGLRASCMKYILAPLSRRWGVSKAKDATRFVEQGWMVMYYNMVWPLGMYLYYKSSYFLNMAELWTKWPQRELDGLVKAYYLGQWFFWIQQVLVINIEDRRKDYWQMLTHQFVTIGLMTASYACHLTNFGHLILVLMDVIDLFLPLAKCLKYLGFTTICDVLLGCFIVSWLFARHLLFLKTCWSIYTDFPRIGPAGCCRGTAEDLQEPFPVPDDWSHLIEPFYDPVGTVCMNNNIMYSFLSFLLQLQVPMVLWFTIIARIALQMLQGKRAEAIRSDGELDKISENEQGEMRLPRIWLRRSARTRYRRERQQCAILQPPSSERAIE</sequence>
<feature type="transmembrane region" description="Helical" evidence="7">
    <location>
        <begin position="90"/>
        <end position="112"/>
    </location>
</feature>
<name>A0A5N7CB90_PETAA</name>
<feature type="domain" description="TLC" evidence="8">
    <location>
        <begin position="128"/>
        <end position="365"/>
    </location>
</feature>
<dbReference type="AlphaFoldDB" id="A0A5N7CB90"/>
<feature type="transmembrane region" description="Helical" evidence="7">
    <location>
        <begin position="133"/>
        <end position="152"/>
    </location>
</feature>
<evidence type="ECO:0000256" key="1">
    <source>
        <dbReference type="ARBA" id="ARBA00004141"/>
    </source>
</evidence>